<dbReference type="AlphaFoldDB" id="A0AAF0TMI0"/>
<evidence type="ECO:0000313" key="1">
    <source>
        <dbReference type="EMBL" id="WMV26047.1"/>
    </source>
</evidence>
<organism evidence="1 2">
    <name type="scientific">Solanum verrucosum</name>
    <dbReference type="NCBI Taxonomy" id="315347"/>
    <lineage>
        <taxon>Eukaryota</taxon>
        <taxon>Viridiplantae</taxon>
        <taxon>Streptophyta</taxon>
        <taxon>Embryophyta</taxon>
        <taxon>Tracheophyta</taxon>
        <taxon>Spermatophyta</taxon>
        <taxon>Magnoliopsida</taxon>
        <taxon>eudicotyledons</taxon>
        <taxon>Gunneridae</taxon>
        <taxon>Pentapetalae</taxon>
        <taxon>asterids</taxon>
        <taxon>lamiids</taxon>
        <taxon>Solanales</taxon>
        <taxon>Solanaceae</taxon>
        <taxon>Solanoideae</taxon>
        <taxon>Solaneae</taxon>
        <taxon>Solanum</taxon>
    </lineage>
</organism>
<keyword evidence="2" id="KW-1185">Reference proteome</keyword>
<accession>A0AAF0TMI0</accession>
<reference evidence="1" key="1">
    <citation type="submission" date="2023-08" db="EMBL/GenBank/DDBJ databases">
        <title>A de novo genome assembly of Solanum verrucosum Schlechtendal, a Mexican diploid species geographically isolated from the other diploid A-genome species in potato relatives.</title>
        <authorList>
            <person name="Hosaka K."/>
        </authorList>
    </citation>
    <scope>NUCLEOTIDE SEQUENCE</scope>
    <source>
        <tissue evidence="1">Young leaves</tissue>
    </source>
</reference>
<dbReference type="EMBL" id="CP133615">
    <property type="protein sequence ID" value="WMV26047.1"/>
    <property type="molecule type" value="Genomic_DNA"/>
</dbReference>
<evidence type="ECO:0000313" key="2">
    <source>
        <dbReference type="Proteomes" id="UP001234989"/>
    </source>
</evidence>
<proteinExistence type="predicted"/>
<protein>
    <submittedName>
        <fullName evidence="1">Uncharacterized protein</fullName>
    </submittedName>
</protein>
<dbReference type="Proteomes" id="UP001234989">
    <property type="component" value="Chromosome 4"/>
</dbReference>
<gene>
    <name evidence="1" type="ORF">MTR67_019432</name>
</gene>
<name>A0AAF0TMI0_SOLVR</name>
<dbReference type="PANTHER" id="PTHR11439">
    <property type="entry name" value="GAG-POL-RELATED RETROTRANSPOSON"/>
    <property type="match status" value="1"/>
</dbReference>
<dbReference type="PANTHER" id="PTHR11439:SF517">
    <property type="entry name" value="CYSTEINE-RICH RLK (RECEPTOR-LIKE PROTEIN KINASE) 8"/>
    <property type="match status" value="1"/>
</dbReference>
<dbReference type="CDD" id="cd09272">
    <property type="entry name" value="RNase_HI_RT_Ty1"/>
    <property type="match status" value="1"/>
</dbReference>
<sequence>MESPTKLHLLAANRIPHYLQGTKDFGLFYKGEKADLIGFADSDYAGDQDDKKSTSGYIYLLGTTVVSLLSRKQNIVTISSTKAEFVVATTCACQAI</sequence>